<organism evidence="1 2">
    <name type="scientific">Streptomyces spiralis</name>
    <dbReference type="NCBI Taxonomy" id="66376"/>
    <lineage>
        <taxon>Bacteria</taxon>
        <taxon>Bacillati</taxon>
        <taxon>Actinomycetota</taxon>
        <taxon>Actinomycetes</taxon>
        <taxon>Kitasatosporales</taxon>
        <taxon>Streptomycetaceae</taxon>
        <taxon>Streptomyces</taxon>
    </lineage>
</organism>
<comment type="caution">
    <text evidence="1">The sequence shown here is derived from an EMBL/GenBank/DDBJ whole genome shotgun (WGS) entry which is preliminary data.</text>
</comment>
<reference evidence="1" key="1">
    <citation type="journal article" date="2014" name="Int. J. Syst. Evol. Microbiol.">
        <title>Complete genome sequence of Corynebacterium casei LMG S-19264T (=DSM 44701T), isolated from a smear-ripened cheese.</title>
        <authorList>
            <consortium name="US DOE Joint Genome Institute (JGI-PGF)"/>
            <person name="Walter F."/>
            <person name="Albersmeier A."/>
            <person name="Kalinowski J."/>
            <person name="Ruckert C."/>
        </authorList>
    </citation>
    <scope>NUCLEOTIDE SEQUENCE</scope>
    <source>
        <strain evidence="1">JCM 3302</strain>
    </source>
</reference>
<evidence type="ECO:0000313" key="2">
    <source>
        <dbReference type="Proteomes" id="UP000641386"/>
    </source>
</evidence>
<gene>
    <name evidence="1" type="ORF">GCM10014715_33150</name>
</gene>
<reference evidence="1" key="2">
    <citation type="submission" date="2020-09" db="EMBL/GenBank/DDBJ databases">
        <authorList>
            <person name="Sun Q."/>
            <person name="Ohkuma M."/>
        </authorList>
    </citation>
    <scope>NUCLEOTIDE SEQUENCE</scope>
    <source>
        <strain evidence="1">JCM 3302</strain>
    </source>
</reference>
<dbReference type="EMBL" id="BNBC01000013">
    <property type="protein sequence ID" value="GHE75582.1"/>
    <property type="molecule type" value="Genomic_DNA"/>
</dbReference>
<dbReference type="RefSeq" id="WP_189900943.1">
    <property type="nucleotide sequence ID" value="NZ_BNBC01000013.1"/>
</dbReference>
<keyword evidence="2" id="KW-1185">Reference proteome</keyword>
<dbReference type="Proteomes" id="UP000641386">
    <property type="component" value="Unassembled WGS sequence"/>
</dbReference>
<name>A0A918ZYF3_9ACTN</name>
<evidence type="ECO:0000313" key="1">
    <source>
        <dbReference type="EMBL" id="GHE75582.1"/>
    </source>
</evidence>
<sequence>MVDDENTRFGLPRGATGFYRPKEGPLPETDLRTFRGALYAAARAAGGTVGQVESQAYPRTFHTASVVDATGERIILCHAYHPWIAFAQERRDWYSEEFVAPPPWADTFTHAGFVVLDPQRLTTPLSDLDTSVLTQGEWRQIRFYGIASLGGVIFNAWD</sequence>
<proteinExistence type="predicted"/>
<dbReference type="AlphaFoldDB" id="A0A918ZYF3"/>
<protein>
    <submittedName>
        <fullName evidence="1">Uncharacterized protein</fullName>
    </submittedName>
</protein>
<accession>A0A918ZYF3</accession>